<proteinExistence type="predicted"/>
<evidence type="ECO:0000259" key="1">
    <source>
        <dbReference type="Pfam" id="PF14529"/>
    </source>
</evidence>
<feature type="domain" description="Endonuclease/exonuclease/phosphatase" evidence="1">
    <location>
        <begin position="60"/>
        <end position="163"/>
    </location>
</feature>
<sequence length="191" mass="21057">MSCVISVASRPNQLIAGIREIDYNITVIAAVTSLVNRVEKIFRSRCAGPILSSVWSTVASRELIRTLERLCPSYHFTHLLLVGDFNAPKASWMELRGIGSSGHFAAALIEVVQQSAWTPNVVAPTTYRAGQQPSFLNLVITNERYFVDQVIITAPLGHSDHCVLTFHFICYWAGCGFQTSAVQTCQDRASP</sequence>
<dbReference type="Proteomes" id="UP000008909">
    <property type="component" value="Unassembled WGS sequence"/>
</dbReference>
<dbReference type="InterPro" id="IPR005135">
    <property type="entry name" value="Endo/exonuclease/phosphatase"/>
</dbReference>
<dbReference type="Gene3D" id="3.60.10.10">
    <property type="entry name" value="Endonuclease/exonuclease/phosphatase"/>
    <property type="match status" value="1"/>
</dbReference>
<reference key="2">
    <citation type="submission" date="2011-10" db="EMBL/GenBank/DDBJ databases">
        <title>The genome and transcriptome sequence of Clonorchis sinensis provide insights into the carcinogenic liver fluke.</title>
        <authorList>
            <person name="Wang X."/>
            <person name="Huang Y."/>
            <person name="Chen W."/>
            <person name="Liu H."/>
            <person name="Guo L."/>
            <person name="Chen Y."/>
            <person name="Luo F."/>
            <person name="Zhou W."/>
            <person name="Sun J."/>
            <person name="Mao Q."/>
            <person name="Liang P."/>
            <person name="Zhou C."/>
            <person name="Tian Y."/>
            <person name="Men J."/>
            <person name="Lv X."/>
            <person name="Huang L."/>
            <person name="Zhou J."/>
            <person name="Hu Y."/>
            <person name="Li R."/>
            <person name="Zhang F."/>
            <person name="Lei H."/>
            <person name="Li X."/>
            <person name="Hu X."/>
            <person name="Liang C."/>
            <person name="Xu J."/>
            <person name="Wu Z."/>
            <person name="Yu X."/>
        </authorList>
    </citation>
    <scope>NUCLEOTIDE SEQUENCE</scope>
    <source>
        <strain>Henan</strain>
    </source>
</reference>
<name>G7YQD9_CLOSI</name>
<dbReference type="SUPFAM" id="SSF56219">
    <property type="entry name" value="DNase I-like"/>
    <property type="match status" value="1"/>
</dbReference>
<organism evidence="2 3">
    <name type="scientific">Clonorchis sinensis</name>
    <name type="common">Chinese liver fluke</name>
    <dbReference type="NCBI Taxonomy" id="79923"/>
    <lineage>
        <taxon>Eukaryota</taxon>
        <taxon>Metazoa</taxon>
        <taxon>Spiralia</taxon>
        <taxon>Lophotrochozoa</taxon>
        <taxon>Platyhelminthes</taxon>
        <taxon>Trematoda</taxon>
        <taxon>Digenea</taxon>
        <taxon>Opisthorchiida</taxon>
        <taxon>Opisthorchiata</taxon>
        <taxon>Opisthorchiidae</taxon>
        <taxon>Clonorchis</taxon>
    </lineage>
</organism>
<reference evidence="2" key="1">
    <citation type="journal article" date="2011" name="Genome Biol.">
        <title>The draft genome of the carcinogenic human liver fluke Clonorchis sinensis.</title>
        <authorList>
            <person name="Wang X."/>
            <person name="Chen W."/>
            <person name="Huang Y."/>
            <person name="Sun J."/>
            <person name="Men J."/>
            <person name="Liu H."/>
            <person name="Luo F."/>
            <person name="Guo L."/>
            <person name="Lv X."/>
            <person name="Deng C."/>
            <person name="Zhou C."/>
            <person name="Fan Y."/>
            <person name="Li X."/>
            <person name="Huang L."/>
            <person name="Hu Y."/>
            <person name="Liang C."/>
            <person name="Hu X."/>
            <person name="Xu J."/>
            <person name="Yu X."/>
        </authorList>
    </citation>
    <scope>NUCLEOTIDE SEQUENCE [LARGE SCALE GENOMIC DNA]</scope>
    <source>
        <strain evidence="2">Henan</strain>
    </source>
</reference>
<gene>
    <name evidence="2" type="ORF">CLF_107056</name>
</gene>
<dbReference type="InterPro" id="IPR036691">
    <property type="entry name" value="Endo/exonu/phosph_ase_sf"/>
</dbReference>
<dbReference type="EMBL" id="DF143972">
    <property type="protein sequence ID" value="GAA55169.1"/>
    <property type="molecule type" value="Genomic_DNA"/>
</dbReference>
<evidence type="ECO:0000313" key="2">
    <source>
        <dbReference type="EMBL" id="GAA55169.1"/>
    </source>
</evidence>
<dbReference type="AlphaFoldDB" id="G7YQD9"/>
<protein>
    <recommendedName>
        <fullName evidence="1">Endonuclease/exonuclease/phosphatase domain-containing protein</fullName>
    </recommendedName>
</protein>
<dbReference type="Pfam" id="PF14529">
    <property type="entry name" value="Exo_endo_phos_2"/>
    <property type="match status" value="1"/>
</dbReference>
<keyword evidence="3" id="KW-1185">Reference proteome</keyword>
<accession>G7YQD9</accession>
<evidence type="ECO:0000313" key="3">
    <source>
        <dbReference type="Proteomes" id="UP000008909"/>
    </source>
</evidence>
<dbReference type="GO" id="GO:0003824">
    <property type="term" value="F:catalytic activity"/>
    <property type="evidence" value="ECO:0007669"/>
    <property type="project" value="InterPro"/>
</dbReference>